<evidence type="ECO:0000313" key="3">
    <source>
        <dbReference type="EMBL" id="SCM50708.1"/>
    </source>
</evidence>
<dbReference type="EMBL" id="FMIQ01000004">
    <property type="protein sequence ID" value="SCM50708.1"/>
    <property type="molecule type" value="Genomic_DNA"/>
</dbReference>
<evidence type="ECO:0000313" key="4">
    <source>
        <dbReference type="Proteomes" id="UP000094844"/>
    </source>
</evidence>
<keyword evidence="1" id="KW-0479">Metal-binding</keyword>
<proteinExistence type="predicted"/>
<dbReference type="CDD" id="cd00085">
    <property type="entry name" value="HNHc"/>
    <property type="match status" value="1"/>
</dbReference>
<keyword evidence="1" id="KW-0862">Zinc</keyword>
<dbReference type="InterPro" id="IPR013087">
    <property type="entry name" value="Znf_C2H2_type"/>
</dbReference>
<reference evidence="3 4" key="1">
    <citation type="submission" date="2016-09" db="EMBL/GenBank/DDBJ databases">
        <authorList>
            <person name="Capua I."/>
            <person name="De Benedictis P."/>
            <person name="Joannis T."/>
            <person name="Lombin L.H."/>
            <person name="Cattoli G."/>
        </authorList>
    </citation>
    <scope>NUCLEOTIDE SEQUENCE [LARGE SCALE GENOMIC DNA]</scope>
    <source>
        <strain evidence="3 4">GB001</strain>
    </source>
</reference>
<dbReference type="Proteomes" id="UP000094844">
    <property type="component" value="Unassembled WGS sequence"/>
</dbReference>
<keyword evidence="1" id="KW-0863">Zinc-finger</keyword>
<dbReference type="InterPro" id="IPR003615">
    <property type="entry name" value="HNH_nuc"/>
</dbReference>
<dbReference type="OrthoDB" id="9815372at2"/>
<feature type="domain" description="C2H2-type" evidence="2">
    <location>
        <begin position="215"/>
        <end position="242"/>
    </location>
</feature>
<dbReference type="SMART" id="SM00507">
    <property type="entry name" value="HNHc"/>
    <property type="match status" value="1"/>
</dbReference>
<sequence length="281" mass="32608">MSFKLPNFLSWPSLDILRHKMAAPLTDNFMLVPVYSEISIVDQLNTGGVEIDLDEISVHEDGTLLYRGYRGLLHIRDITSISGETRMPRYHLAYCQTLEKMKKNSRFDRYVVAQTTSGEFKVNIVDREVTSQNVRLNVCQNCLDRIHWKGFSIQGMSRAERQNRVDSFSLPEFFREYPRDLIGAKPLHTSATAPLNDYSQNWTKLSKEIRQQRGYQCECCGESFRQDKSRFLHVHHRNGLKNDNRNVNLAVLCIACHAQQPQHGHLKAHPDYKLFMTRHKG</sequence>
<protein>
    <recommendedName>
        <fullName evidence="2">C2H2-type domain-containing protein</fullName>
    </recommendedName>
</protein>
<accession>A0A1C6YV28</accession>
<evidence type="ECO:0000259" key="2">
    <source>
        <dbReference type="PROSITE" id="PS50157"/>
    </source>
</evidence>
<name>A0A1C6YV28_HAFAL</name>
<dbReference type="PROSITE" id="PS50157">
    <property type="entry name" value="ZINC_FINGER_C2H2_2"/>
    <property type="match status" value="1"/>
</dbReference>
<dbReference type="GO" id="GO:0008270">
    <property type="term" value="F:zinc ion binding"/>
    <property type="evidence" value="ECO:0007669"/>
    <property type="project" value="UniProtKB-KW"/>
</dbReference>
<dbReference type="AlphaFoldDB" id="A0A1C6YV28"/>
<dbReference type="RefSeq" id="WP_072307146.1">
    <property type="nucleotide sequence ID" value="NZ_FMIQ01000004.1"/>
</dbReference>
<evidence type="ECO:0000256" key="1">
    <source>
        <dbReference type="PROSITE-ProRule" id="PRU00042"/>
    </source>
</evidence>
<gene>
    <name evidence="3" type="ORF">BN1044_00156</name>
</gene>
<organism evidence="3 4">
    <name type="scientific">Hafnia alvei</name>
    <dbReference type="NCBI Taxonomy" id="569"/>
    <lineage>
        <taxon>Bacteria</taxon>
        <taxon>Pseudomonadati</taxon>
        <taxon>Pseudomonadota</taxon>
        <taxon>Gammaproteobacteria</taxon>
        <taxon>Enterobacterales</taxon>
        <taxon>Hafniaceae</taxon>
        <taxon>Hafnia</taxon>
    </lineage>
</organism>